<proteinExistence type="predicted"/>
<dbReference type="eggNOG" id="KOG3732">
    <property type="taxonomic scope" value="Eukaryota"/>
</dbReference>
<dbReference type="InParanoid" id="T1EDA6"/>
<dbReference type="Gene3D" id="3.30.160.20">
    <property type="match status" value="3"/>
</dbReference>
<dbReference type="OrthoDB" id="10056847at2759"/>
<dbReference type="GO" id="GO:0070578">
    <property type="term" value="C:RISC-loading complex"/>
    <property type="evidence" value="ECO:0000318"/>
    <property type="project" value="GO_Central"/>
</dbReference>
<dbReference type="PANTHER" id="PTHR46205">
    <property type="entry name" value="LOQUACIOUS, ISOFORM B"/>
    <property type="match status" value="1"/>
</dbReference>
<evidence type="ECO:0000313" key="7">
    <source>
        <dbReference type="Proteomes" id="UP000015101"/>
    </source>
</evidence>
<dbReference type="PANTHER" id="PTHR46205:SF3">
    <property type="entry name" value="LOQUACIOUS, ISOFORM B"/>
    <property type="match status" value="1"/>
</dbReference>
<dbReference type="HOGENOM" id="CLU_048292_0_1_1"/>
<feature type="compositionally biased region" description="Basic and acidic residues" evidence="3">
    <location>
        <begin position="230"/>
        <end position="246"/>
    </location>
</feature>
<dbReference type="GO" id="GO:0035197">
    <property type="term" value="F:siRNA binding"/>
    <property type="evidence" value="ECO:0000318"/>
    <property type="project" value="GO_Central"/>
</dbReference>
<dbReference type="GO" id="GO:0030422">
    <property type="term" value="P:siRNA processing"/>
    <property type="evidence" value="ECO:0000318"/>
    <property type="project" value="GO_Central"/>
</dbReference>
<evidence type="ECO:0000259" key="4">
    <source>
        <dbReference type="PROSITE" id="PS50137"/>
    </source>
</evidence>
<evidence type="ECO:0000313" key="5">
    <source>
        <dbReference type="EMBL" id="ESN95413.1"/>
    </source>
</evidence>
<dbReference type="CDD" id="cd19864">
    <property type="entry name" value="DSRM_PRKRA-like_rpt3"/>
    <property type="match status" value="1"/>
</dbReference>
<feature type="region of interest" description="Disordered" evidence="3">
    <location>
        <begin position="207"/>
        <end position="254"/>
    </location>
</feature>
<dbReference type="InterPro" id="IPR051247">
    <property type="entry name" value="RLC_Component"/>
</dbReference>
<organism evidence="6 7">
    <name type="scientific">Helobdella robusta</name>
    <name type="common">Californian leech</name>
    <dbReference type="NCBI Taxonomy" id="6412"/>
    <lineage>
        <taxon>Eukaryota</taxon>
        <taxon>Metazoa</taxon>
        <taxon>Spiralia</taxon>
        <taxon>Lophotrochozoa</taxon>
        <taxon>Annelida</taxon>
        <taxon>Clitellata</taxon>
        <taxon>Hirudinea</taxon>
        <taxon>Rhynchobdellida</taxon>
        <taxon>Glossiphoniidae</taxon>
        <taxon>Helobdella</taxon>
    </lineage>
</organism>
<protein>
    <recommendedName>
        <fullName evidence="4">DRBM domain-containing protein</fullName>
    </recommendedName>
</protein>
<dbReference type="GO" id="GO:0016442">
    <property type="term" value="C:RISC complex"/>
    <property type="evidence" value="ECO:0000318"/>
    <property type="project" value="GO_Central"/>
</dbReference>
<dbReference type="CTD" id="20194558"/>
<sequence length="397" mass="43649">MSEFEGEATPGKGKTPISYLQEICTKKGHTPQYDLVANEGAVHEPLFVFKVIAGDVTGTGKGPSKKKAKHNAAISALSQLLDCADVNQLASIISNMSNSDQPQSIKPQVLIDTGDNAEGNPVGELQEMMQKKMWPPPVYEYTSEQGPPHAREFVCTVSLFNFTEQAVGKSKKLAKRNAATVMLEKVRQGLVKPVENFSTFKIEDQDLDPLNKKSPLNDSSTTSAATTSTTKDDNFSKSENATEKRKTSSMFLNTKKNKPSTVLENLYKLHSSSDENQNGDFDDEDISFENDGDDARELIGNGVKDPCSMRATTIQPASKFKNKWMSLLCDLSVEQKFLITFHDLPYTTDKGIYQCIVHLSTVPPVVSHGSGSLRSKARVQAVKNSLNNIVTLTKKMF</sequence>
<dbReference type="RefSeq" id="XP_009026566.1">
    <property type="nucleotide sequence ID" value="XM_009028318.1"/>
</dbReference>
<dbReference type="STRING" id="6412.T1EDA6"/>
<keyword evidence="1 2" id="KW-0694">RNA-binding</keyword>
<evidence type="ECO:0000313" key="6">
    <source>
        <dbReference type="EnsemblMetazoa" id="HelroP102635"/>
    </source>
</evidence>
<accession>T1EDA6</accession>
<dbReference type="PROSITE" id="PS50137">
    <property type="entry name" value="DS_RBD"/>
    <property type="match status" value="2"/>
</dbReference>
<dbReference type="GeneID" id="20194558"/>
<keyword evidence="7" id="KW-1185">Reference proteome</keyword>
<feature type="domain" description="DRBM" evidence="4">
    <location>
        <begin position="15"/>
        <end position="82"/>
    </location>
</feature>
<dbReference type="InterPro" id="IPR014720">
    <property type="entry name" value="dsRBD_dom"/>
</dbReference>
<dbReference type="CDD" id="cd19862">
    <property type="entry name" value="DSRM_PRKRA-like_rpt1"/>
    <property type="match status" value="1"/>
</dbReference>
<dbReference type="EnsemblMetazoa" id="HelroT102635">
    <property type="protein sequence ID" value="HelroP102635"/>
    <property type="gene ID" value="HelroG102635"/>
</dbReference>
<dbReference type="FunFam" id="3.30.160.20:FF:000007">
    <property type="entry name" value="Double-stranded RNA-binding protein Staufen homolog 1"/>
    <property type="match status" value="2"/>
</dbReference>
<dbReference type="GO" id="GO:0005737">
    <property type="term" value="C:cytoplasm"/>
    <property type="evidence" value="ECO:0000318"/>
    <property type="project" value="GO_Central"/>
</dbReference>
<dbReference type="SMART" id="SM00358">
    <property type="entry name" value="DSRM"/>
    <property type="match status" value="2"/>
</dbReference>
<feature type="compositionally biased region" description="Low complexity" evidence="3">
    <location>
        <begin position="219"/>
        <end position="229"/>
    </location>
</feature>
<dbReference type="GO" id="GO:0070920">
    <property type="term" value="P:regulation of regulatory ncRNA processing"/>
    <property type="evidence" value="ECO:0000318"/>
    <property type="project" value="GO_Central"/>
</dbReference>
<dbReference type="EMBL" id="KB097528">
    <property type="protein sequence ID" value="ESN95413.1"/>
    <property type="molecule type" value="Genomic_DNA"/>
</dbReference>
<reference evidence="5 7" key="2">
    <citation type="journal article" date="2013" name="Nature">
        <title>Insights into bilaterian evolution from three spiralian genomes.</title>
        <authorList>
            <person name="Simakov O."/>
            <person name="Marletaz F."/>
            <person name="Cho S.J."/>
            <person name="Edsinger-Gonzales E."/>
            <person name="Havlak P."/>
            <person name="Hellsten U."/>
            <person name="Kuo D.H."/>
            <person name="Larsson T."/>
            <person name="Lv J."/>
            <person name="Arendt D."/>
            <person name="Savage R."/>
            <person name="Osoegawa K."/>
            <person name="de Jong P."/>
            <person name="Grimwood J."/>
            <person name="Chapman J.A."/>
            <person name="Shapiro H."/>
            <person name="Aerts A."/>
            <person name="Otillar R.P."/>
            <person name="Terry A.Y."/>
            <person name="Boore J.L."/>
            <person name="Grigoriev I.V."/>
            <person name="Lindberg D.R."/>
            <person name="Seaver E.C."/>
            <person name="Weisblat D.A."/>
            <person name="Putnam N.H."/>
            <person name="Rokhsar D.S."/>
        </authorList>
    </citation>
    <scope>NUCLEOTIDE SEQUENCE</scope>
</reference>
<evidence type="ECO:0000256" key="1">
    <source>
        <dbReference type="ARBA" id="ARBA00022884"/>
    </source>
</evidence>
<dbReference type="Proteomes" id="UP000015101">
    <property type="component" value="Unassembled WGS sequence"/>
</dbReference>
<dbReference type="SUPFAM" id="SSF54768">
    <property type="entry name" value="dsRNA-binding domain-like"/>
    <property type="match status" value="2"/>
</dbReference>
<dbReference type="KEGG" id="hro:HELRODRAFT_102635"/>
<evidence type="ECO:0000256" key="3">
    <source>
        <dbReference type="SAM" id="MobiDB-lite"/>
    </source>
</evidence>
<dbReference type="Pfam" id="PF00035">
    <property type="entry name" value="dsrm"/>
    <property type="match status" value="2"/>
</dbReference>
<dbReference type="EMBL" id="AMQM01006872">
    <property type="status" value="NOT_ANNOTATED_CDS"/>
    <property type="molecule type" value="Genomic_DNA"/>
</dbReference>
<evidence type="ECO:0000256" key="2">
    <source>
        <dbReference type="PROSITE-ProRule" id="PRU00266"/>
    </source>
</evidence>
<dbReference type="GO" id="GO:0005634">
    <property type="term" value="C:nucleus"/>
    <property type="evidence" value="ECO:0000318"/>
    <property type="project" value="GO_Central"/>
</dbReference>
<dbReference type="GO" id="GO:0003725">
    <property type="term" value="F:double-stranded RNA binding"/>
    <property type="evidence" value="ECO:0000318"/>
    <property type="project" value="GO_Central"/>
</dbReference>
<feature type="domain" description="DRBM" evidence="4">
    <location>
        <begin position="120"/>
        <end position="188"/>
    </location>
</feature>
<dbReference type="AlphaFoldDB" id="T1EDA6"/>
<gene>
    <name evidence="6" type="primary">20194558</name>
    <name evidence="5" type="ORF">HELRODRAFT_102635</name>
</gene>
<reference evidence="6" key="3">
    <citation type="submission" date="2015-06" db="UniProtKB">
        <authorList>
            <consortium name="EnsemblMetazoa"/>
        </authorList>
    </citation>
    <scope>IDENTIFICATION</scope>
</reference>
<name>T1EDA6_HELRO</name>
<reference evidence="7" key="1">
    <citation type="submission" date="2012-12" db="EMBL/GenBank/DDBJ databases">
        <authorList>
            <person name="Hellsten U."/>
            <person name="Grimwood J."/>
            <person name="Chapman J.A."/>
            <person name="Shapiro H."/>
            <person name="Aerts A."/>
            <person name="Otillar R.P."/>
            <person name="Terry A.Y."/>
            <person name="Boore J.L."/>
            <person name="Simakov O."/>
            <person name="Marletaz F."/>
            <person name="Cho S.-J."/>
            <person name="Edsinger-Gonzales E."/>
            <person name="Havlak P."/>
            <person name="Kuo D.-H."/>
            <person name="Larsson T."/>
            <person name="Lv J."/>
            <person name="Arendt D."/>
            <person name="Savage R."/>
            <person name="Osoegawa K."/>
            <person name="de Jong P."/>
            <person name="Lindberg D.R."/>
            <person name="Seaver E.C."/>
            <person name="Weisblat D.A."/>
            <person name="Putnam N.H."/>
            <person name="Grigoriev I.V."/>
            <person name="Rokhsar D.S."/>
        </authorList>
    </citation>
    <scope>NUCLEOTIDE SEQUENCE</scope>
</reference>